<dbReference type="GO" id="GO:0120537">
    <property type="term" value="F:3-demethylubiquinone 3-O-methyltransferase activity"/>
    <property type="evidence" value="ECO:0007669"/>
    <property type="project" value="RHEA"/>
</dbReference>
<comment type="catalytic activity">
    <reaction evidence="5">
        <text>a 3-demethylubiquinol + S-adenosyl-L-methionine = a ubiquinol + S-adenosyl-L-homocysteine + H(+)</text>
        <dbReference type="Rhea" id="RHEA:44380"/>
        <dbReference type="Rhea" id="RHEA-COMP:9566"/>
        <dbReference type="Rhea" id="RHEA-COMP:10914"/>
        <dbReference type="ChEBI" id="CHEBI:15378"/>
        <dbReference type="ChEBI" id="CHEBI:17976"/>
        <dbReference type="ChEBI" id="CHEBI:57856"/>
        <dbReference type="ChEBI" id="CHEBI:59789"/>
        <dbReference type="ChEBI" id="CHEBI:84422"/>
        <dbReference type="EC" id="2.1.1.64"/>
    </reaction>
</comment>
<evidence type="ECO:0000256" key="4">
    <source>
        <dbReference type="ARBA" id="ARBA00022691"/>
    </source>
</evidence>
<dbReference type="HOGENOM" id="CLU_042432_3_0_1"/>
<dbReference type="EC" id="2.1.1.64" evidence="5"/>
<keyword evidence="3 5" id="KW-0831">Ubiquinone biosynthesis</keyword>
<dbReference type="UniPathway" id="UPA00232"/>
<feature type="binding site" evidence="5">
    <location>
        <position position="204"/>
    </location>
    <ligand>
        <name>S-adenosyl-L-methionine</name>
        <dbReference type="ChEBI" id="CHEBI:59789"/>
    </ligand>
</feature>
<dbReference type="GO" id="GO:0031314">
    <property type="term" value="C:extrinsic component of mitochondrial inner membrane"/>
    <property type="evidence" value="ECO:0007669"/>
    <property type="project" value="UniProtKB-UniRule"/>
</dbReference>
<comment type="subcellular location">
    <subcellularLocation>
        <location evidence="5">Mitochondrion inner membrane</location>
        <topology evidence="5">Peripheral membrane protein</topology>
        <orientation evidence="5">Matrix side</orientation>
    </subcellularLocation>
</comment>
<dbReference type="AlphaFoldDB" id="H8X8S7"/>
<keyword evidence="7" id="KW-1185">Reference proteome</keyword>
<dbReference type="EMBL" id="HE681724">
    <property type="protein sequence ID" value="CCG24552.1"/>
    <property type="molecule type" value="Genomic_DNA"/>
</dbReference>
<protein>
    <recommendedName>
        <fullName evidence="5">Ubiquinone biosynthesis O-methyltransferase, mitochondrial</fullName>
    </recommendedName>
    <alternativeName>
        <fullName evidence="5">3,4-dihydroxy-5-hexaprenylbenzoate methyltransferase</fullName>
    </alternativeName>
    <alternativeName>
        <fullName evidence="5">3-demethylubiquinol 3-O-methyltransferase</fullName>
    </alternativeName>
    <alternativeName>
        <fullName evidence="5">3-demethylubiquinone 3-O-methyltransferase</fullName>
    </alternativeName>
    <alternativeName>
        <fullName evidence="5">3-demethylubiquinone-6 3-O-methyltransferase</fullName>
    </alternativeName>
    <alternativeName>
        <fullName evidence="5">Hexaprenyldihydroxybenzoate methyltransferase</fullName>
    </alternativeName>
    <alternativeName>
        <fullName evidence="5">Polyprenyldihydroxybenzoate methyltransferase</fullName>
        <shortName evidence="5">DHHB methyltransferase</shortName>
        <shortName evidence="5">DHHB-MT</shortName>
        <shortName evidence="5">DHHB-MTase</shortName>
        <ecNumber evidence="5">2.1.1.-</ecNumber>
        <ecNumber evidence="5">2.1.1.114</ecNumber>
        <ecNumber evidence="5">2.1.1.64</ecNumber>
    </alternativeName>
</protein>
<evidence type="ECO:0000313" key="7">
    <source>
        <dbReference type="Proteomes" id="UP000005018"/>
    </source>
</evidence>
<keyword evidence="5" id="KW-0999">Mitochondrion inner membrane</keyword>
<dbReference type="GO" id="GO:0046872">
    <property type="term" value="F:metal ion binding"/>
    <property type="evidence" value="ECO:0007669"/>
    <property type="project" value="UniProtKB-KW"/>
</dbReference>
<proteinExistence type="inferred from homology"/>
<feature type="binding site" evidence="5">
    <location>
        <position position="208"/>
    </location>
    <ligand>
        <name>Mg(2+)</name>
        <dbReference type="ChEBI" id="CHEBI:18420"/>
    </ligand>
</feature>
<sequence>MSSRRGAIAIKNWKPVRFLSKSQACLQNLQNAPKYTFSSASEMSHFNALASSWWDVNGPQRILHKMNLLRMDFIYETISSHTKLNANVNSADDEIYIPPYNVDLLPVPVRERIILDQEERKEEILEASKLKVLDVGCGGGILSESMARSPFVSSVKGIDLSTDVLEAAKIHKAKDPMLENKLQYELSAIENIPKEERFDIVTMFEVLEHVDYPSRVLLEGLERLKVGGWLFLSTINRDPVSWFTTILMGEHILRIVPVGTHTLEKYINQYEIKDWVEEDANRREKYKVVDTRGCVYVPAYGWEFTSCPNIGNYFMAIQRKF</sequence>
<feature type="binding site" evidence="5">
    <location>
        <position position="209"/>
    </location>
    <ligand>
        <name>Mg(2+)</name>
        <dbReference type="ChEBI" id="CHEBI:18420"/>
    </ligand>
</feature>
<keyword evidence="5" id="KW-0460">Magnesium</keyword>
<dbReference type="EC" id="2.1.1.-" evidence="5"/>
<dbReference type="PANTHER" id="PTHR43464:SF19">
    <property type="entry name" value="UBIQUINONE BIOSYNTHESIS O-METHYLTRANSFERASE, MITOCHONDRIAL"/>
    <property type="match status" value="1"/>
</dbReference>
<dbReference type="NCBIfam" id="TIGR01983">
    <property type="entry name" value="UbiG"/>
    <property type="match status" value="1"/>
</dbReference>
<evidence type="ECO:0000256" key="2">
    <source>
        <dbReference type="ARBA" id="ARBA00022679"/>
    </source>
</evidence>
<keyword evidence="2 5" id="KW-0808">Transferase</keyword>
<dbReference type="InterPro" id="IPR010233">
    <property type="entry name" value="UbiG_MeTrfase"/>
</dbReference>
<evidence type="ECO:0000256" key="1">
    <source>
        <dbReference type="ARBA" id="ARBA00022603"/>
    </source>
</evidence>
<keyword evidence="4 5" id="KW-0949">S-adenosyl-L-methionine</keyword>
<keyword evidence="5" id="KW-0479">Metal-binding</keyword>
<keyword evidence="5" id="KW-0496">Mitochondrion</keyword>
<evidence type="ECO:0000256" key="5">
    <source>
        <dbReference type="HAMAP-Rule" id="MF_03190"/>
    </source>
</evidence>
<comment type="catalytic activity">
    <reaction evidence="5">
        <text>a 3-demethylubiquinone + S-adenosyl-L-methionine = a ubiquinone + S-adenosyl-L-homocysteine</text>
        <dbReference type="Rhea" id="RHEA:81215"/>
        <dbReference type="Rhea" id="RHEA-COMP:9565"/>
        <dbReference type="Rhea" id="RHEA-COMP:19654"/>
        <dbReference type="ChEBI" id="CHEBI:16389"/>
        <dbReference type="ChEBI" id="CHEBI:57856"/>
        <dbReference type="ChEBI" id="CHEBI:59789"/>
        <dbReference type="ChEBI" id="CHEBI:231825"/>
    </reaction>
</comment>
<dbReference type="RefSeq" id="XP_003870681.1">
    <property type="nucleotide sequence ID" value="XM_003870632.1"/>
</dbReference>
<organism evidence="6 7">
    <name type="scientific">Candida orthopsilosis (strain 90-125)</name>
    <name type="common">Yeast</name>
    <dbReference type="NCBI Taxonomy" id="1136231"/>
    <lineage>
        <taxon>Eukaryota</taxon>
        <taxon>Fungi</taxon>
        <taxon>Dikarya</taxon>
        <taxon>Ascomycota</taxon>
        <taxon>Saccharomycotina</taxon>
        <taxon>Pichiomycetes</taxon>
        <taxon>Debaryomycetaceae</taxon>
        <taxon>Candida/Lodderomyces clade</taxon>
        <taxon>Candida</taxon>
    </lineage>
</organism>
<dbReference type="OrthoDB" id="3265906at2759"/>
<name>H8X8S7_CANO9</name>
<comment type="function">
    <text evidence="5">O-methyltransferase required for two non-consecutive steps during ubiquinone biosynthesis. Catalyzes the 2 O-methylation of 3,4-dihydroxy-5-(all-trans-polyprenyl)benzoic acid into 4-hydroxy-3-methoxy-5-(all-trans-polyprenyl)benzoic acid. Also catalyzes the last step of ubiquinone biosynthesis by mediating methylation of 3-demethylubiquinone into ubiquinone. Also able to mediate the methylation of 3-demethylubiquinol into ubiquinol.</text>
</comment>
<feature type="binding site" evidence="5">
    <location>
        <position position="159"/>
    </location>
    <ligand>
        <name>S-adenosyl-L-methionine</name>
        <dbReference type="ChEBI" id="CHEBI:59789"/>
    </ligand>
</feature>
<feature type="binding site" evidence="5">
    <location>
        <position position="70"/>
    </location>
    <ligand>
        <name>S-adenosyl-L-methionine</name>
        <dbReference type="ChEBI" id="CHEBI:59789"/>
    </ligand>
</feature>
<keyword evidence="5" id="KW-0472">Membrane</keyword>
<comment type="similarity">
    <text evidence="5">Belongs to the class I-like SAM-binding methyltransferase superfamily. UbiG/COQ3 family.</text>
</comment>
<gene>
    <name evidence="5" type="primary">COQ3</name>
    <name evidence="6" type="ORF">CORT_0F03280</name>
</gene>
<dbReference type="eggNOG" id="KOG1270">
    <property type="taxonomic scope" value="Eukaryota"/>
</dbReference>
<dbReference type="CDD" id="cd02440">
    <property type="entry name" value="AdoMet_MTases"/>
    <property type="match status" value="1"/>
</dbReference>
<comment type="cofactor">
    <cofactor evidence="5">
        <name>Mg(2+)</name>
        <dbReference type="ChEBI" id="CHEBI:18420"/>
    </cofactor>
</comment>
<dbReference type="InterPro" id="IPR029063">
    <property type="entry name" value="SAM-dependent_MTases_sf"/>
</dbReference>
<comment type="catalytic activity">
    <reaction evidence="5">
        <text>a 3,4-dihydroxy-5-(all-trans-polyprenyl)benzoate + S-adenosyl-L-methionine = a 4-hydroxy-3-methoxy-5-(all-trans-polyprenyl)benzoate + S-adenosyl-L-homocysteine + H(+)</text>
        <dbReference type="Rhea" id="RHEA:44452"/>
        <dbReference type="Rhea" id="RHEA-COMP:10930"/>
        <dbReference type="Rhea" id="RHEA-COMP:10931"/>
        <dbReference type="ChEBI" id="CHEBI:15378"/>
        <dbReference type="ChEBI" id="CHEBI:57856"/>
        <dbReference type="ChEBI" id="CHEBI:59789"/>
        <dbReference type="ChEBI" id="CHEBI:64694"/>
        <dbReference type="ChEBI" id="CHEBI:84443"/>
        <dbReference type="EC" id="2.1.1.114"/>
    </reaction>
</comment>
<dbReference type="GO" id="GO:0032259">
    <property type="term" value="P:methylation"/>
    <property type="evidence" value="ECO:0007669"/>
    <property type="project" value="UniProtKB-KW"/>
</dbReference>
<accession>H8X8S7</accession>
<reference evidence="6 7" key="1">
    <citation type="journal article" date="2012" name="PLoS ONE">
        <title>Sequence and analysis of the genome of the pathogenic yeast Candida orthopsilosis.</title>
        <authorList>
            <person name="Riccombeni A."/>
            <person name="Vidanes G."/>
            <person name="Proux-Wera E."/>
            <person name="Wolfe K.H."/>
            <person name="Butler G."/>
        </authorList>
    </citation>
    <scope>NUCLEOTIDE SEQUENCE [LARGE SCALE GENOMIC DNA]</scope>
    <source>
        <strain evidence="6 7">Co 90-125</strain>
    </source>
</reference>
<evidence type="ECO:0000313" key="6">
    <source>
        <dbReference type="EMBL" id="CCG24552.1"/>
    </source>
</evidence>
<dbReference type="Gene3D" id="3.40.50.150">
    <property type="entry name" value="Vaccinia Virus protein VP39"/>
    <property type="match status" value="1"/>
</dbReference>
<dbReference type="GeneID" id="14541668"/>
<comment type="subunit">
    <text evidence="5">Component of a multi-subunit COQ enzyme complex, composed of at least COQ3, COQ4, COQ5, COQ6, COQ7 and COQ9.</text>
</comment>
<feature type="binding site" evidence="5">
    <location>
        <position position="205"/>
    </location>
    <ligand>
        <name>Mg(2+)</name>
        <dbReference type="ChEBI" id="CHEBI:18420"/>
    </ligand>
</feature>
<dbReference type="PANTHER" id="PTHR43464">
    <property type="entry name" value="METHYLTRANSFERASE"/>
    <property type="match status" value="1"/>
</dbReference>
<dbReference type="SUPFAM" id="SSF53335">
    <property type="entry name" value="S-adenosyl-L-methionine-dependent methyltransferases"/>
    <property type="match status" value="1"/>
</dbReference>
<evidence type="ECO:0000256" key="3">
    <source>
        <dbReference type="ARBA" id="ARBA00022688"/>
    </source>
</evidence>
<dbReference type="Proteomes" id="UP000005018">
    <property type="component" value="Chromosome 6"/>
</dbReference>
<dbReference type="GO" id="GO:0061542">
    <property type="term" value="F:3-demethylubiquinol 3-O-methyltransferase activity"/>
    <property type="evidence" value="ECO:0007669"/>
    <property type="project" value="UniProtKB-UniRule"/>
</dbReference>
<comment type="pathway">
    <text evidence="5">Cofactor biosynthesis; ubiquinone biosynthesis.</text>
</comment>
<dbReference type="Pfam" id="PF13489">
    <property type="entry name" value="Methyltransf_23"/>
    <property type="match status" value="1"/>
</dbReference>
<keyword evidence="1 5" id="KW-0489">Methyltransferase</keyword>
<feature type="binding site" evidence="5">
    <location>
        <position position="136"/>
    </location>
    <ligand>
        <name>S-adenosyl-L-methionine</name>
        <dbReference type="ChEBI" id="CHEBI:59789"/>
    </ligand>
</feature>
<dbReference type="GO" id="GO:0010420">
    <property type="term" value="F:polyprenyldihydroxybenzoate methyltransferase activity"/>
    <property type="evidence" value="ECO:0007669"/>
    <property type="project" value="UniProtKB-UniRule"/>
</dbReference>
<dbReference type="HAMAP" id="MF_00472">
    <property type="entry name" value="UbiG"/>
    <property type="match status" value="1"/>
</dbReference>
<dbReference type="KEGG" id="cot:CORT_0F03280"/>
<dbReference type="EC" id="2.1.1.114" evidence="5"/>